<dbReference type="EMBL" id="CAJNOH010003989">
    <property type="protein sequence ID" value="CAF1355715.1"/>
    <property type="molecule type" value="Genomic_DNA"/>
</dbReference>
<evidence type="ECO:0000313" key="3">
    <source>
        <dbReference type="Proteomes" id="UP000663854"/>
    </source>
</evidence>
<dbReference type="AlphaFoldDB" id="A0A815HRI5"/>
<sequence length="315" mass="37037">MGRYRATEIMSLSEDNFSDIEYGGAFLEIHLDERFNVKADFQQFYTSRDNNSNIYIDAAKRLFHDPDQCIDFISSYEWRKLFLTLTDKFSFILPLIHDLPQIVYIYIYSEAPDEVDFKISDYPRLRAIVHEDSLNADEQLIADIELFKRDLLLVNVSNPIIREAMLHTKDTSNKEDRSVIEVRDNDEYDLPVVWIQDDNDKNIIDMSSVKNKLKSITIYVNIEDCINYIQSLDNDVQIFLISSKSNSDIFLRQIVNLTKIRFIYIFQMEDNISSTLKELSNKIRGIYFNIDDLCDHLLSDYTRSLKMSVSIFNKD</sequence>
<dbReference type="Proteomes" id="UP000663854">
    <property type="component" value="Unassembled WGS sequence"/>
</dbReference>
<accession>A0A815HRI5</accession>
<protein>
    <submittedName>
        <fullName evidence="1">Uncharacterized protein</fullName>
    </submittedName>
</protein>
<evidence type="ECO:0000313" key="2">
    <source>
        <dbReference type="EMBL" id="CAF1604218.1"/>
    </source>
</evidence>
<evidence type="ECO:0000313" key="1">
    <source>
        <dbReference type="EMBL" id="CAF1355715.1"/>
    </source>
</evidence>
<name>A0A815HRI5_9BILA</name>
<proteinExistence type="predicted"/>
<comment type="caution">
    <text evidence="1">The sequence shown here is derived from an EMBL/GenBank/DDBJ whole genome shotgun (WGS) entry which is preliminary data.</text>
</comment>
<evidence type="ECO:0000313" key="4">
    <source>
        <dbReference type="Proteomes" id="UP000663870"/>
    </source>
</evidence>
<keyword evidence="4" id="KW-1185">Reference proteome</keyword>
<organism evidence="1 3">
    <name type="scientific">Rotaria sordida</name>
    <dbReference type="NCBI Taxonomy" id="392033"/>
    <lineage>
        <taxon>Eukaryota</taxon>
        <taxon>Metazoa</taxon>
        <taxon>Spiralia</taxon>
        <taxon>Gnathifera</taxon>
        <taxon>Rotifera</taxon>
        <taxon>Eurotatoria</taxon>
        <taxon>Bdelloidea</taxon>
        <taxon>Philodinida</taxon>
        <taxon>Philodinidae</taxon>
        <taxon>Rotaria</taxon>
    </lineage>
</organism>
<dbReference type="Proteomes" id="UP000663870">
    <property type="component" value="Unassembled WGS sequence"/>
</dbReference>
<reference evidence="1" key="1">
    <citation type="submission" date="2021-02" db="EMBL/GenBank/DDBJ databases">
        <authorList>
            <person name="Nowell W R."/>
        </authorList>
    </citation>
    <scope>NUCLEOTIDE SEQUENCE</scope>
</reference>
<gene>
    <name evidence="2" type="ORF">JXQ802_LOCUS48659</name>
    <name evidence="1" type="ORF">PYM288_LOCUS32622</name>
</gene>
<dbReference type="EMBL" id="CAJNOL010005381">
    <property type="protein sequence ID" value="CAF1604218.1"/>
    <property type="molecule type" value="Genomic_DNA"/>
</dbReference>